<dbReference type="AlphaFoldDB" id="A0A662DEG1"/>
<sequence>MNNEATLEKMQKMKLYGMLRAFNQSLEQRLVNKVSTDEFVAHLIDAEWDDRHNRRLKRLIKQAKFRYQASLAEVDFELKRGLDKNMLLRLSECSWIRKRQDIIITGPTGVGKSFLACALGYQGCMYGFKVLYFNCGKLFPYLKLARADGSYIKELNRIGKQDVLVLDDFGLHPLDTQMRLSLLEIMEDRHGERSTVISSQFPVRSWHEVIGEPTIADAICDRIIHTAFRIELTGESVRKKYASKKLT</sequence>
<reference evidence="5 6" key="1">
    <citation type="submission" date="2018-06" db="EMBL/GenBank/DDBJ databases">
        <title>Extensive metabolic versatility and redundancy in microbially diverse, dynamic hydrothermal sediments.</title>
        <authorList>
            <person name="Dombrowski N."/>
            <person name="Teske A."/>
            <person name="Baker B.J."/>
        </authorList>
    </citation>
    <scope>NUCLEOTIDE SEQUENCE [LARGE SCALE GENOMIC DNA]</scope>
    <source>
        <strain evidence="5">B19_G9</strain>
    </source>
</reference>
<evidence type="ECO:0000259" key="4">
    <source>
        <dbReference type="SMART" id="SM00382"/>
    </source>
</evidence>
<dbReference type="InterPro" id="IPR027417">
    <property type="entry name" value="P-loop_NTPase"/>
</dbReference>
<dbReference type="EMBL" id="QMQB01000147">
    <property type="protein sequence ID" value="RLE12579.1"/>
    <property type="molecule type" value="Genomic_DNA"/>
</dbReference>
<organism evidence="5 6">
    <name type="scientific">Aerophobetes bacterium</name>
    <dbReference type="NCBI Taxonomy" id="2030807"/>
    <lineage>
        <taxon>Bacteria</taxon>
        <taxon>Candidatus Aerophobota</taxon>
    </lineage>
</organism>
<name>A0A662DEG1_UNCAE</name>
<dbReference type="CDD" id="cd00009">
    <property type="entry name" value="AAA"/>
    <property type="match status" value="1"/>
</dbReference>
<dbReference type="SMART" id="SM00382">
    <property type="entry name" value="AAA"/>
    <property type="match status" value="1"/>
</dbReference>
<dbReference type="PIRSF" id="PIRSF003073">
    <property type="entry name" value="DNAC_TnpB_IstB"/>
    <property type="match status" value="1"/>
</dbReference>
<dbReference type="Gene3D" id="3.40.50.300">
    <property type="entry name" value="P-loop containing nucleotide triphosphate hydrolases"/>
    <property type="match status" value="1"/>
</dbReference>
<dbReference type="InterPro" id="IPR002611">
    <property type="entry name" value="IstB_ATP-bd"/>
</dbReference>
<dbReference type="SUPFAM" id="SSF52540">
    <property type="entry name" value="P-loop containing nucleoside triphosphate hydrolases"/>
    <property type="match status" value="1"/>
</dbReference>
<evidence type="ECO:0000313" key="6">
    <source>
        <dbReference type="Proteomes" id="UP000267654"/>
    </source>
</evidence>
<proteinExistence type="inferred from homology"/>
<evidence type="ECO:0000256" key="2">
    <source>
        <dbReference type="ARBA" id="ARBA00022741"/>
    </source>
</evidence>
<comment type="similarity">
    <text evidence="1">Belongs to the IS21/IS1162 putative ATP-binding protein family.</text>
</comment>
<dbReference type="Proteomes" id="UP000267654">
    <property type="component" value="Unassembled WGS sequence"/>
</dbReference>
<dbReference type="InterPro" id="IPR047661">
    <property type="entry name" value="IstB"/>
</dbReference>
<dbReference type="PANTHER" id="PTHR30050">
    <property type="entry name" value="CHROMOSOMAL REPLICATION INITIATOR PROTEIN DNAA"/>
    <property type="match status" value="1"/>
</dbReference>
<gene>
    <name evidence="5" type="ORF">DRI96_04335</name>
</gene>
<evidence type="ECO:0000313" key="5">
    <source>
        <dbReference type="EMBL" id="RLE12579.1"/>
    </source>
</evidence>
<feature type="domain" description="AAA+ ATPase" evidence="4">
    <location>
        <begin position="98"/>
        <end position="229"/>
    </location>
</feature>
<comment type="caution">
    <text evidence="5">The sequence shown here is derived from an EMBL/GenBank/DDBJ whole genome shotgun (WGS) entry which is preliminary data.</text>
</comment>
<dbReference type="PANTHER" id="PTHR30050:SF4">
    <property type="entry name" value="ATP-BINDING PROTEIN RV3427C IN INSERTION SEQUENCE-RELATED"/>
    <property type="match status" value="1"/>
</dbReference>
<keyword evidence="3 5" id="KW-0067">ATP-binding</keyword>
<dbReference type="Pfam" id="PF01695">
    <property type="entry name" value="IstB_IS21"/>
    <property type="match status" value="1"/>
</dbReference>
<dbReference type="NCBIfam" id="NF038214">
    <property type="entry name" value="IS21_help_AAA"/>
    <property type="match status" value="1"/>
</dbReference>
<accession>A0A662DEG1</accession>
<dbReference type="GO" id="GO:0006260">
    <property type="term" value="P:DNA replication"/>
    <property type="evidence" value="ECO:0007669"/>
    <property type="project" value="TreeGrafter"/>
</dbReference>
<evidence type="ECO:0000256" key="1">
    <source>
        <dbReference type="ARBA" id="ARBA00008059"/>
    </source>
</evidence>
<protein>
    <submittedName>
        <fullName evidence="5">ATP-binding protein</fullName>
    </submittedName>
</protein>
<dbReference type="InterPro" id="IPR028350">
    <property type="entry name" value="DNAC/IstB-like"/>
</dbReference>
<keyword evidence="2" id="KW-0547">Nucleotide-binding</keyword>
<dbReference type="InterPro" id="IPR003593">
    <property type="entry name" value="AAA+_ATPase"/>
</dbReference>
<evidence type="ECO:0000256" key="3">
    <source>
        <dbReference type="ARBA" id="ARBA00022840"/>
    </source>
</evidence>
<dbReference type="GO" id="GO:0005524">
    <property type="term" value="F:ATP binding"/>
    <property type="evidence" value="ECO:0007669"/>
    <property type="project" value="UniProtKB-KW"/>
</dbReference>